<evidence type="ECO:0000313" key="1">
    <source>
        <dbReference type="EMBL" id="KAK2557265.1"/>
    </source>
</evidence>
<dbReference type="EMBL" id="JARQWQ010000051">
    <property type="protein sequence ID" value="KAK2557265.1"/>
    <property type="molecule type" value="Genomic_DNA"/>
</dbReference>
<evidence type="ECO:0000313" key="2">
    <source>
        <dbReference type="Proteomes" id="UP001249851"/>
    </source>
</evidence>
<reference evidence="1" key="2">
    <citation type="journal article" date="2023" name="Science">
        <title>Genomic signatures of disease resistance in endangered staghorn corals.</title>
        <authorList>
            <person name="Vollmer S.V."/>
            <person name="Selwyn J.D."/>
            <person name="Despard B.A."/>
            <person name="Roesel C.L."/>
        </authorList>
    </citation>
    <scope>NUCLEOTIDE SEQUENCE</scope>
    <source>
        <strain evidence="1">K2</strain>
    </source>
</reference>
<dbReference type="AlphaFoldDB" id="A0AAD9Q9L5"/>
<organism evidence="1 2">
    <name type="scientific">Acropora cervicornis</name>
    <name type="common">Staghorn coral</name>
    <dbReference type="NCBI Taxonomy" id="6130"/>
    <lineage>
        <taxon>Eukaryota</taxon>
        <taxon>Metazoa</taxon>
        <taxon>Cnidaria</taxon>
        <taxon>Anthozoa</taxon>
        <taxon>Hexacorallia</taxon>
        <taxon>Scleractinia</taxon>
        <taxon>Astrocoeniina</taxon>
        <taxon>Acroporidae</taxon>
        <taxon>Acropora</taxon>
    </lineage>
</organism>
<dbReference type="Proteomes" id="UP001249851">
    <property type="component" value="Unassembled WGS sequence"/>
</dbReference>
<sequence length="67" mass="7765">MINVFAQDNDCFLKFVEWYLLEKRSVAVVVKLSRDSDWVSLVFIPLSQILKEETDLSSRANSAFSHQ</sequence>
<accession>A0AAD9Q9L5</accession>
<proteinExistence type="predicted"/>
<protein>
    <submittedName>
        <fullName evidence="1">Uncharacterized protein</fullName>
    </submittedName>
</protein>
<reference evidence="1" key="1">
    <citation type="journal article" date="2023" name="G3 (Bethesda)">
        <title>Whole genome assembly and annotation of the endangered Caribbean coral Acropora cervicornis.</title>
        <authorList>
            <person name="Selwyn J.D."/>
            <person name="Vollmer S.V."/>
        </authorList>
    </citation>
    <scope>NUCLEOTIDE SEQUENCE</scope>
    <source>
        <strain evidence="1">K2</strain>
    </source>
</reference>
<name>A0AAD9Q9L5_ACRCE</name>
<keyword evidence="2" id="KW-1185">Reference proteome</keyword>
<gene>
    <name evidence="1" type="ORF">P5673_020758</name>
</gene>
<comment type="caution">
    <text evidence="1">The sequence shown here is derived from an EMBL/GenBank/DDBJ whole genome shotgun (WGS) entry which is preliminary data.</text>
</comment>